<keyword evidence="2" id="KW-1185">Reference proteome</keyword>
<dbReference type="InterPro" id="IPR032314">
    <property type="entry name" value="DUF4845"/>
</dbReference>
<dbReference type="Proteomes" id="UP000282818">
    <property type="component" value="Unassembled WGS sequence"/>
</dbReference>
<dbReference type="Pfam" id="PF16137">
    <property type="entry name" value="DUF4845"/>
    <property type="match status" value="1"/>
</dbReference>
<accession>A0A437Q8G6</accession>
<evidence type="ECO:0000313" key="2">
    <source>
        <dbReference type="Proteomes" id="UP000282818"/>
    </source>
</evidence>
<comment type="caution">
    <text evidence="1">The sequence shown here is derived from an EMBL/GenBank/DDBJ whole genome shotgun (WGS) entry which is preliminary data.</text>
</comment>
<name>A0A437Q8G6_9GAMM</name>
<organism evidence="1 2">
    <name type="scientific">Neptunomonas marina</name>
    <dbReference type="NCBI Taxonomy" id="1815562"/>
    <lineage>
        <taxon>Bacteria</taxon>
        <taxon>Pseudomonadati</taxon>
        <taxon>Pseudomonadota</taxon>
        <taxon>Gammaproteobacteria</taxon>
        <taxon>Oceanospirillales</taxon>
        <taxon>Oceanospirillaceae</taxon>
        <taxon>Neptunomonas</taxon>
    </lineage>
</organism>
<protein>
    <submittedName>
        <fullName evidence="1">DUF4845 domain-containing protein</fullName>
    </submittedName>
</protein>
<evidence type="ECO:0000313" key="1">
    <source>
        <dbReference type="EMBL" id="RVU30841.1"/>
    </source>
</evidence>
<gene>
    <name evidence="1" type="ORF">EOE65_10935</name>
</gene>
<dbReference type="AlphaFoldDB" id="A0A437Q8G6"/>
<proteinExistence type="predicted"/>
<sequence>MLIVLLMAGTLFAIAFKLHQPYLDHRTIDSILQGIIQEPDQISQSPREIRSTIAKRFLINQIDMLPRESLEITKKRGDITINVNYEVRLPMFHNVDAVVSFSESYEAVLP</sequence>
<reference evidence="1 2" key="1">
    <citation type="submission" date="2019-01" db="EMBL/GenBank/DDBJ databases">
        <authorList>
            <person name="Chen W.-M."/>
        </authorList>
    </citation>
    <scope>NUCLEOTIDE SEQUENCE [LARGE SCALE GENOMIC DNA]</scope>
    <source>
        <strain evidence="1 2">HPM-16</strain>
    </source>
</reference>
<dbReference type="EMBL" id="SACQ01000004">
    <property type="protein sequence ID" value="RVU30841.1"/>
    <property type="molecule type" value="Genomic_DNA"/>
</dbReference>